<keyword evidence="3" id="KW-1185">Reference proteome</keyword>
<dbReference type="AlphaFoldDB" id="B8HI47"/>
<dbReference type="RefSeq" id="WP_012623111.1">
    <property type="nucleotide sequence ID" value="NC_011879.1"/>
</dbReference>
<evidence type="ECO:0000313" key="3">
    <source>
        <dbReference type="Proteomes" id="UP000002505"/>
    </source>
</evidence>
<keyword evidence="2" id="KW-0614">Plasmid</keyword>
<organism evidence="2 3">
    <name type="scientific">Pseudarthrobacter chlorophenolicus (strain ATCC 700700 / DSM 12829 / CIP 107037 / JCM 12360 / KCTC 9906 / NCIMB 13794 / A6)</name>
    <name type="common">Arthrobacter chlorophenolicus</name>
    <dbReference type="NCBI Taxonomy" id="452863"/>
    <lineage>
        <taxon>Bacteria</taxon>
        <taxon>Bacillati</taxon>
        <taxon>Actinomycetota</taxon>
        <taxon>Actinomycetes</taxon>
        <taxon>Micrococcales</taxon>
        <taxon>Micrococcaceae</taxon>
        <taxon>Pseudarthrobacter</taxon>
    </lineage>
</organism>
<evidence type="ECO:0000256" key="1">
    <source>
        <dbReference type="SAM" id="Phobius"/>
    </source>
</evidence>
<dbReference type="EMBL" id="CP001342">
    <property type="protein sequence ID" value="ACL42094.1"/>
    <property type="molecule type" value="Genomic_DNA"/>
</dbReference>
<keyword evidence="1" id="KW-0812">Transmembrane</keyword>
<sequence>MNRIRRILNSERGDLLIDSMVGAVIIVIMMVAAGSIMVGAVGAATGNDDATTRSILLNTVLSDEKPNLGSYTETPHTLTRTVNGEDIPVTLWREEPAAGMTFLKAAVPKPSAKGADCSGPERLDSTTCMTSSTAITTSEAGVDIKAVPLSAGTEGALTDFTAPAGATELRYVFKMTSATNNSTVTFGNRDHPDAKLVVNIPAGQTGYFYGRLLVTPGSRLFMQLSGAATLDTASTMIYEAPTP</sequence>
<dbReference type="HOGENOM" id="CLU_1140743_0_0_11"/>
<feature type="transmembrane region" description="Helical" evidence="1">
    <location>
        <begin position="21"/>
        <end position="44"/>
    </location>
</feature>
<reference evidence="2" key="1">
    <citation type="submission" date="2009-01" db="EMBL/GenBank/DDBJ databases">
        <title>Complete sequence of plasmid1 of Arthrobacter chlorophenolicus A6.</title>
        <authorList>
            <consortium name="US DOE Joint Genome Institute"/>
            <person name="Lucas S."/>
            <person name="Copeland A."/>
            <person name="Lapidus A."/>
            <person name="Glavina del Rio T."/>
            <person name="Tice H."/>
            <person name="Bruce D."/>
            <person name="Goodwin L."/>
            <person name="Pitluck S."/>
            <person name="Goltsman E."/>
            <person name="Clum A."/>
            <person name="Larimer F."/>
            <person name="Land M."/>
            <person name="Hauser L."/>
            <person name="Kyrpides N."/>
            <person name="Mikhailova N."/>
            <person name="Jansson J."/>
            <person name="Richardson P."/>
        </authorList>
    </citation>
    <scope>NUCLEOTIDE SEQUENCE [LARGE SCALE GENOMIC DNA]</scope>
    <source>
        <strain evidence="2">A6</strain>
        <plasmid evidence="2">pACHL01</plasmid>
    </source>
</reference>
<protein>
    <submittedName>
        <fullName evidence="2">Uncharacterized protein</fullName>
    </submittedName>
</protein>
<keyword evidence="1" id="KW-1133">Transmembrane helix</keyword>
<proteinExistence type="predicted"/>
<geneLocation type="plasmid" evidence="2 3">
    <name>pACHL01</name>
</geneLocation>
<dbReference type="KEGG" id="ach:Achl_4143"/>
<evidence type="ECO:0000313" key="2">
    <source>
        <dbReference type="EMBL" id="ACL42094.1"/>
    </source>
</evidence>
<gene>
    <name evidence="2" type="ordered locus">Achl_4143</name>
</gene>
<dbReference type="Proteomes" id="UP000002505">
    <property type="component" value="Plasmid pACHL01"/>
</dbReference>
<accession>B8HI47</accession>
<name>B8HI47_PSECP</name>
<keyword evidence="1" id="KW-0472">Membrane</keyword>